<reference evidence="2 3" key="1">
    <citation type="submission" date="2019-03" db="EMBL/GenBank/DDBJ databases">
        <title>Genomic Encyclopedia of Type Strains, Phase III (KMG-III): the genomes of soil and plant-associated and newly described type strains.</title>
        <authorList>
            <person name="Whitman W."/>
        </authorList>
    </citation>
    <scope>NUCLEOTIDE SEQUENCE [LARGE SCALE GENOMIC DNA]</scope>
    <source>
        <strain evidence="2 3">CGMCC 1.7002</strain>
    </source>
</reference>
<name>A0A4R6VJS1_9HYPH</name>
<dbReference type="OrthoDB" id="9797456at2"/>
<dbReference type="AlphaFoldDB" id="A0A4R6VJS1"/>
<dbReference type="PANTHER" id="PTHR43233">
    <property type="entry name" value="FAMILY N-ACETYLTRANSFERASE, PUTATIVE (AFU_ORTHOLOGUE AFUA_6G03350)-RELATED"/>
    <property type="match status" value="1"/>
</dbReference>
<dbReference type="PANTHER" id="PTHR43233:SF1">
    <property type="entry name" value="FAMILY N-ACETYLTRANSFERASE, PUTATIVE (AFU_ORTHOLOGUE AFUA_6G03350)-RELATED"/>
    <property type="match status" value="1"/>
</dbReference>
<gene>
    <name evidence="2" type="ORF">ATL17_2952</name>
</gene>
<protein>
    <submittedName>
        <fullName evidence="2">Acetyltransferase (GNAT) family protein</fullName>
    </submittedName>
</protein>
<feature type="domain" description="N-acetyltransferase" evidence="1">
    <location>
        <begin position="4"/>
        <end position="137"/>
    </location>
</feature>
<dbReference type="InterPro" id="IPR053144">
    <property type="entry name" value="Acetyltransferase_Butenolide"/>
</dbReference>
<accession>A0A4R6VJS1</accession>
<evidence type="ECO:0000313" key="2">
    <source>
        <dbReference type="EMBL" id="TDQ61848.1"/>
    </source>
</evidence>
<dbReference type="Pfam" id="PF13508">
    <property type="entry name" value="Acetyltransf_7"/>
    <property type="match status" value="1"/>
</dbReference>
<dbReference type="Gene3D" id="3.40.630.30">
    <property type="match status" value="1"/>
</dbReference>
<keyword evidence="3" id="KW-1185">Reference proteome</keyword>
<dbReference type="InterPro" id="IPR000182">
    <property type="entry name" value="GNAT_dom"/>
</dbReference>
<organism evidence="2 3">
    <name type="scientific">Maritalea mobilis</name>
    <dbReference type="NCBI Taxonomy" id="483324"/>
    <lineage>
        <taxon>Bacteria</taxon>
        <taxon>Pseudomonadati</taxon>
        <taxon>Pseudomonadota</taxon>
        <taxon>Alphaproteobacteria</taxon>
        <taxon>Hyphomicrobiales</taxon>
        <taxon>Devosiaceae</taxon>
        <taxon>Maritalea</taxon>
    </lineage>
</organism>
<dbReference type="PROSITE" id="PS51186">
    <property type="entry name" value="GNAT"/>
    <property type="match status" value="1"/>
</dbReference>
<dbReference type="CDD" id="cd04301">
    <property type="entry name" value="NAT_SF"/>
    <property type="match status" value="1"/>
</dbReference>
<evidence type="ECO:0000313" key="3">
    <source>
        <dbReference type="Proteomes" id="UP000295391"/>
    </source>
</evidence>
<dbReference type="EMBL" id="SNYR01000003">
    <property type="protein sequence ID" value="TDQ61848.1"/>
    <property type="molecule type" value="Genomic_DNA"/>
</dbReference>
<dbReference type="InterPro" id="IPR016181">
    <property type="entry name" value="Acyl_CoA_acyltransferase"/>
</dbReference>
<proteinExistence type="predicted"/>
<dbReference type="SUPFAM" id="SSF55729">
    <property type="entry name" value="Acyl-CoA N-acyltransferases (Nat)"/>
    <property type="match status" value="1"/>
</dbReference>
<sequence>MTKIQIEHKTPTPQEYCDMRVLAGLQPKSLDAAQIAMKNSLFGVCLRDEQGALIGMGRVIGDGGCFAQVTDIAVAPIHQGKGLGKQILQAIDEYIKANLPTSCWVNLFADGEAHHLYRQYGFEFTAPHSVGMAQKMRTA</sequence>
<evidence type="ECO:0000259" key="1">
    <source>
        <dbReference type="PROSITE" id="PS51186"/>
    </source>
</evidence>
<dbReference type="GO" id="GO:0016747">
    <property type="term" value="F:acyltransferase activity, transferring groups other than amino-acyl groups"/>
    <property type="evidence" value="ECO:0007669"/>
    <property type="project" value="InterPro"/>
</dbReference>
<dbReference type="RefSeq" id="WP_133573534.1">
    <property type="nucleotide sequence ID" value="NZ_SNYR01000003.1"/>
</dbReference>
<keyword evidence="2" id="KW-0808">Transferase</keyword>
<dbReference type="Proteomes" id="UP000295391">
    <property type="component" value="Unassembled WGS sequence"/>
</dbReference>
<comment type="caution">
    <text evidence="2">The sequence shown here is derived from an EMBL/GenBank/DDBJ whole genome shotgun (WGS) entry which is preliminary data.</text>
</comment>